<dbReference type="EMBL" id="CP019344">
    <property type="protein sequence ID" value="ARN77047.1"/>
    <property type="molecule type" value="Genomic_DNA"/>
</dbReference>
<organism evidence="1 2">
    <name type="scientific">Nonlabens spongiae</name>
    <dbReference type="NCBI Taxonomy" id="331648"/>
    <lineage>
        <taxon>Bacteria</taxon>
        <taxon>Pseudomonadati</taxon>
        <taxon>Bacteroidota</taxon>
        <taxon>Flavobacteriia</taxon>
        <taxon>Flavobacteriales</taxon>
        <taxon>Flavobacteriaceae</taxon>
        <taxon>Nonlabens</taxon>
    </lineage>
</organism>
<proteinExistence type="predicted"/>
<dbReference type="OrthoDB" id="9794575at2"/>
<evidence type="ECO:0000313" key="2">
    <source>
        <dbReference type="Proteomes" id="UP000193431"/>
    </source>
</evidence>
<protein>
    <submittedName>
        <fullName evidence="1">Glycosyl transferase family 1</fullName>
    </submittedName>
</protein>
<dbReference type="GO" id="GO:0016740">
    <property type="term" value="F:transferase activity"/>
    <property type="evidence" value="ECO:0007669"/>
    <property type="project" value="UniProtKB-KW"/>
</dbReference>
<dbReference type="STRING" id="331648.BST97_02975"/>
<accession>A0A1W6MHJ4</accession>
<dbReference type="SUPFAM" id="SSF53756">
    <property type="entry name" value="UDP-Glycosyltransferase/glycogen phosphorylase"/>
    <property type="match status" value="1"/>
</dbReference>
<dbReference type="RefSeq" id="WP_085765846.1">
    <property type="nucleotide sequence ID" value="NZ_CP019344.1"/>
</dbReference>
<keyword evidence="1" id="KW-0808">Transferase</keyword>
<evidence type="ECO:0000313" key="1">
    <source>
        <dbReference type="EMBL" id="ARN77047.1"/>
    </source>
</evidence>
<reference evidence="1 2" key="1">
    <citation type="submission" date="2016-11" db="EMBL/GenBank/DDBJ databases">
        <title>Trade-off between light-utilization and light-protection in marine flavobacteria.</title>
        <authorList>
            <person name="Kumagai Y."/>
        </authorList>
    </citation>
    <scope>NUCLEOTIDE SEQUENCE [LARGE SCALE GENOMIC DNA]</scope>
    <source>
        <strain evidence="1 2">JCM 13191</strain>
    </source>
</reference>
<name>A0A1W6MHJ4_9FLAO</name>
<dbReference type="Gene3D" id="3.40.50.2000">
    <property type="entry name" value="Glycogen Phosphorylase B"/>
    <property type="match status" value="2"/>
</dbReference>
<dbReference type="CDD" id="cd03794">
    <property type="entry name" value="GT4_WbuB-like"/>
    <property type="match status" value="1"/>
</dbReference>
<gene>
    <name evidence="1" type="ORF">BST97_02975</name>
</gene>
<dbReference type="AlphaFoldDB" id="A0A1W6MHJ4"/>
<keyword evidence="2" id="KW-1185">Reference proteome</keyword>
<dbReference type="Proteomes" id="UP000193431">
    <property type="component" value="Chromosome"/>
</dbReference>
<sequence length="431" mass="49426">MARSLLIISYYWPPAGGPGVQRWLKFTTYLQQMGYDLNLIIPENPDYPVLDESLLSEIPRGLNIIEVPIFEPSRLLSSLSRKRTKNLQRGIIKKKQSLVERWVIWARGNLFVPDARVGWKHRVVKVAAEFIAKNPESTVITTGPPHSVHLNGLDLKRKFSQIKWLADFRDPWTTIGYHHKLRLGKSARQKHENLEQKVLNQADRVVVTSPHTQQEFEQKTTKPVAVVTNGYDIQPNENIQQPSGKFKLSHVGTLLSDRNPQVLWAVLSELCDENSSFCNDLELHLAGNVSEEILRSIESHLPSKVLKRHGYLNHEDAIELMYESQILLLIEINSEITKAIIPGKIFEYLASRRPIVALGPAGADIEQIIEYNHAGSYFSYQDHTELKAELFRLYNLYKSGNNSGNSIDFFREYHRSQTTQQLAAEIEKMWE</sequence>